<dbReference type="InterPro" id="IPR027417">
    <property type="entry name" value="P-loop_NTPase"/>
</dbReference>
<proteinExistence type="predicted"/>
<protein>
    <submittedName>
        <fullName evidence="3">AAA family ATPase</fullName>
    </submittedName>
</protein>
<dbReference type="GO" id="GO:0016887">
    <property type="term" value="F:ATP hydrolysis activity"/>
    <property type="evidence" value="ECO:0007669"/>
    <property type="project" value="InterPro"/>
</dbReference>
<reference evidence="3" key="2">
    <citation type="submission" date="2020-08" db="EMBL/GenBank/DDBJ databases">
        <authorList>
            <person name="Chen M."/>
            <person name="Teng W."/>
            <person name="Zhao L."/>
            <person name="Hu C."/>
            <person name="Zhou Y."/>
            <person name="Han B."/>
            <person name="Song L."/>
            <person name="Shu W."/>
        </authorList>
    </citation>
    <scope>NUCLEOTIDE SEQUENCE</scope>
    <source>
        <strain evidence="3">FACHB-1277</strain>
    </source>
</reference>
<reference evidence="3" key="1">
    <citation type="journal article" date="2015" name="ISME J.">
        <title>Draft Genome Sequence of Streptomyces incarnatus NRRL8089, which Produces the Nucleoside Antibiotic Sinefungin.</title>
        <authorList>
            <person name="Oshima K."/>
            <person name="Hattori M."/>
            <person name="Shimizu H."/>
            <person name="Fukuda K."/>
            <person name="Nemoto M."/>
            <person name="Inagaki K."/>
            <person name="Tamura T."/>
        </authorList>
    </citation>
    <scope>NUCLEOTIDE SEQUENCE</scope>
    <source>
        <strain evidence="3">FACHB-1277</strain>
    </source>
</reference>
<dbReference type="GO" id="GO:0005524">
    <property type="term" value="F:ATP binding"/>
    <property type="evidence" value="ECO:0007669"/>
    <property type="project" value="InterPro"/>
</dbReference>
<accession>A0A926UX09</accession>
<keyword evidence="1" id="KW-0175">Coiled coil</keyword>
<feature type="coiled-coil region" evidence="1">
    <location>
        <begin position="53"/>
        <end position="336"/>
    </location>
</feature>
<evidence type="ECO:0000259" key="2">
    <source>
        <dbReference type="Pfam" id="PF07728"/>
    </source>
</evidence>
<evidence type="ECO:0000313" key="3">
    <source>
        <dbReference type="EMBL" id="MBD2152458.1"/>
    </source>
</evidence>
<name>A0A926UX09_9CYAN</name>
<dbReference type="EMBL" id="JACJPY010000107">
    <property type="protein sequence ID" value="MBD2152458.1"/>
    <property type="molecule type" value="Genomic_DNA"/>
</dbReference>
<dbReference type="RefSeq" id="WP_190352929.1">
    <property type="nucleotide sequence ID" value="NZ_JACJPY010000107.1"/>
</dbReference>
<sequence length="705" mass="80234">MTISTNNLASFLPAIAGTVTGAIVIAAGGSFLQSGVAAIATGTSGYAASSLVLQGQDNRRKLIEAERDNFKKEVERVRRSLGVNGELEALQGKHDLLSQMIGELQAKEQELQERVQRIQQNPPNLEELEQRQQQLAALKTQINESIGQLKAIGATIAEREKLRDGLQELAAQSLQKQEEIKELKERVGQLNQQAAELELFRSTYDALKRDEETLSAKKLHLEAESRRLQQECDRILLEIDQLATRAQQADYLRVEIERLEADKRNKLSELNSIKRQIEQLNSEKSILEAEIISKNRIIAAQELKLRELEEKIRQAKNDYEEAQSGIKQAFQALEEKVKVDAHQKRTFSSEQEFLSDFKQYLAAKGLVFPERIINAFHTSLKVQDISALVILAGISGTGKSELPQAYAEFIGAPLVMLPVQPRWDSPQDLQGFYNYIEKKYKPTPLMQYLYQHERQNDLKGRMVMVLLDEMNLAKVEYYFSDFLSKLETRRNKKTYLEVDAGSLKLAAEQKQVLIPEQFLFVGTMNEDETTQSLSDKVLDRANVLTFGKPHELKLRDGNQSKPATPTEYVTWETFNQVWTKQPSPNSAATELVKEYVDRANDIMDSLGRPFAHRVFQAFAKYVANYPNADQDETIVKLAIADQFGQKLLPKLRGVMIEDHREALNKMEDLLKELGDDALNRAFEKARRGQYGQFQWKGMVYPQEQV</sequence>
<dbReference type="InterPro" id="IPR011704">
    <property type="entry name" value="ATPase_dyneun-rel_AAA"/>
</dbReference>
<feature type="domain" description="ATPase dynein-related AAA" evidence="2">
    <location>
        <begin position="389"/>
        <end position="540"/>
    </location>
</feature>
<dbReference type="SUPFAM" id="SSF52540">
    <property type="entry name" value="P-loop containing nucleoside triphosphate hydrolases"/>
    <property type="match status" value="1"/>
</dbReference>
<gene>
    <name evidence="3" type="ORF">H6F44_20390</name>
</gene>
<organism evidence="3 4">
    <name type="scientific">Pseudanabaena cinerea FACHB-1277</name>
    <dbReference type="NCBI Taxonomy" id="2949581"/>
    <lineage>
        <taxon>Bacteria</taxon>
        <taxon>Bacillati</taxon>
        <taxon>Cyanobacteriota</taxon>
        <taxon>Cyanophyceae</taxon>
        <taxon>Pseudanabaenales</taxon>
        <taxon>Pseudanabaenaceae</taxon>
        <taxon>Pseudanabaena</taxon>
        <taxon>Pseudanabaena cinerea</taxon>
    </lineage>
</organism>
<dbReference type="Proteomes" id="UP000631421">
    <property type="component" value="Unassembled WGS sequence"/>
</dbReference>
<dbReference type="Pfam" id="PF07728">
    <property type="entry name" value="AAA_5"/>
    <property type="match status" value="1"/>
</dbReference>
<keyword evidence="4" id="KW-1185">Reference proteome</keyword>
<evidence type="ECO:0000313" key="4">
    <source>
        <dbReference type="Proteomes" id="UP000631421"/>
    </source>
</evidence>
<dbReference type="AlphaFoldDB" id="A0A926UX09"/>
<comment type="caution">
    <text evidence="3">The sequence shown here is derived from an EMBL/GenBank/DDBJ whole genome shotgun (WGS) entry which is preliminary data.</text>
</comment>
<evidence type="ECO:0000256" key="1">
    <source>
        <dbReference type="SAM" id="Coils"/>
    </source>
</evidence>
<dbReference type="Gene3D" id="3.40.50.300">
    <property type="entry name" value="P-loop containing nucleotide triphosphate hydrolases"/>
    <property type="match status" value="1"/>
</dbReference>
<dbReference type="PANTHER" id="PTHR18937">
    <property type="entry name" value="STRUCTURAL MAINTENANCE OF CHROMOSOMES SMC FAMILY MEMBER"/>
    <property type="match status" value="1"/>
</dbReference>